<dbReference type="OMA" id="HKSHINE"/>
<dbReference type="STRING" id="400682.A0A1X7TL45"/>
<dbReference type="EnsemblMetazoa" id="Aqu2.1.15612_001">
    <property type="protein sequence ID" value="Aqu2.1.15612_001"/>
    <property type="gene ID" value="Aqu2.1.15612"/>
</dbReference>
<dbReference type="PANTHER" id="PTHR19303:SF74">
    <property type="entry name" value="POGO TRANSPOSABLE ELEMENT WITH KRAB DOMAIN"/>
    <property type="match status" value="1"/>
</dbReference>
<dbReference type="AlphaFoldDB" id="A0A1X7TL45"/>
<dbReference type="InterPro" id="IPR004875">
    <property type="entry name" value="DDE_SF_endonuclease_dom"/>
</dbReference>
<dbReference type="InterPro" id="IPR050863">
    <property type="entry name" value="CenT-Element_Derived"/>
</dbReference>
<evidence type="ECO:0000313" key="2">
    <source>
        <dbReference type="EnsemblMetazoa" id="Aqu2.1.15612_001"/>
    </source>
</evidence>
<dbReference type="OrthoDB" id="6766063at2759"/>
<dbReference type="GO" id="GO:0003677">
    <property type="term" value="F:DNA binding"/>
    <property type="evidence" value="ECO:0007669"/>
    <property type="project" value="TreeGrafter"/>
</dbReference>
<dbReference type="InterPro" id="IPR036397">
    <property type="entry name" value="RNaseH_sf"/>
</dbReference>
<dbReference type="Pfam" id="PF03184">
    <property type="entry name" value="DDE_1"/>
    <property type="match status" value="1"/>
</dbReference>
<name>A0A1X7TL45_AMPQE</name>
<dbReference type="Gene3D" id="3.30.420.10">
    <property type="entry name" value="Ribonuclease H-like superfamily/Ribonuclease H"/>
    <property type="match status" value="1"/>
</dbReference>
<proteinExistence type="predicted"/>
<feature type="domain" description="DDE-1" evidence="1">
    <location>
        <begin position="130"/>
        <end position="234"/>
    </location>
</feature>
<sequence length="242" mass="27315">MAEIGYGQCRQQVTTMVSRILDKYKRPNPFPNNIPGKDWWYAFLRRHPEITLRTPPPALEACRAKACTPKAISSWYIDYEQFLLRNNLIDPPQKIWNCDESGFSLCPKSGKVLAASGTKIVYYTTSSKGQITVLACVNAVGGSIPPIYIFPGVRFSYNPMEGCVDGSYFGKSENDWITQELFNGWLEKHFVCHIPPERPVCLLLDGHGSHIDLDNSKFCKENGILLYCLPPPIHLILHSHLA</sequence>
<dbReference type="GO" id="GO:0005634">
    <property type="term" value="C:nucleus"/>
    <property type="evidence" value="ECO:0007669"/>
    <property type="project" value="TreeGrafter"/>
</dbReference>
<dbReference type="eggNOG" id="ENOG502RYUX">
    <property type="taxonomic scope" value="Eukaryota"/>
</dbReference>
<reference evidence="2" key="1">
    <citation type="submission" date="2017-05" db="UniProtKB">
        <authorList>
            <consortium name="EnsemblMetazoa"/>
        </authorList>
    </citation>
    <scope>IDENTIFICATION</scope>
</reference>
<dbReference type="InParanoid" id="A0A1X7TL45"/>
<accession>A0A1X7TL45</accession>
<evidence type="ECO:0000259" key="1">
    <source>
        <dbReference type="Pfam" id="PF03184"/>
    </source>
</evidence>
<protein>
    <recommendedName>
        <fullName evidence="1">DDE-1 domain-containing protein</fullName>
    </recommendedName>
</protein>
<organism evidence="2">
    <name type="scientific">Amphimedon queenslandica</name>
    <name type="common">Sponge</name>
    <dbReference type="NCBI Taxonomy" id="400682"/>
    <lineage>
        <taxon>Eukaryota</taxon>
        <taxon>Metazoa</taxon>
        <taxon>Porifera</taxon>
        <taxon>Demospongiae</taxon>
        <taxon>Heteroscleromorpha</taxon>
        <taxon>Haplosclerida</taxon>
        <taxon>Niphatidae</taxon>
        <taxon>Amphimedon</taxon>
    </lineage>
</organism>
<dbReference type="PANTHER" id="PTHR19303">
    <property type="entry name" value="TRANSPOSON"/>
    <property type="match status" value="1"/>
</dbReference>